<dbReference type="InterPro" id="IPR036788">
    <property type="entry name" value="T_IF-3_C_sf"/>
</dbReference>
<evidence type="ECO:0000313" key="5">
    <source>
        <dbReference type="Proteomes" id="UP001056012"/>
    </source>
</evidence>
<dbReference type="GO" id="GO:0032790">
    <property type="term" value="P:ribosome disassembly"/>
    <property type="evidence" value="ECO:0007669"/>
    <property type="project" value="TreeGrafter"/>
</dbReference>
<dbReference type="GO" id="GO:0070124">
    <property type="term" value="P:mitochondrial translational initiation"/>
    <property type="evidence" value="ECO:0007669"/>
    <property type="project" value="TreeGrafter"/>
</dbReference>
<evidence type="ECO:0000256" key="1">
    <source>
        <dbReference type="ARBA" id="ARBA00005439"/>
    </source>
</evidence>
<protein>
    <recommendedName>
        <fullName evidence="6">Translation initiation factor IF-3</fullName>
    </recommendedName>
</protein>
<sequence length="271" mass="29775">MPPTHISGTSRALYRVFIAPSLRNTTSIPLLYAPAFAPSTSASTSLASSTPSLTSRTSIRTKKYTKDTRRHALSDYYILDNAIQANRINFVDEDGKFYKNVPLDEVLASVQKTTHHLVQMTPGKVDEFGQADPDNLPTCRVISKMDLRNQHERKLDTLRRQAKGQGAGPSSKSLELNWAIAPGDLKHRLGSLKKFLKEGRKVEVMLGPKRHGRKATPEEADAVLKAVKDAVQDCKGSSEVKSEGQVGGVMMVVFQGRKVEKKDDDGAAEDS</sequence>
<dbReference type="EMBL" id="CP089277">
    <property type="protein sequence ID" value="USP78100.1"/>
    <property type="molecule type" value="Genomic_DNA"/>
</dbReference>
<evidence type="ECO:0000256" key="2">
    <source>
        <dbReference type="ARBA" id="ARBA00022540"/>
    </source>
</evidence>
<dbReference type="SUPFAM" id="SSF55200">
    <property type="entry name" value="Translation initiation factor IF3, C-terminal domain"/>
    <property type="match status" value="1"/>
</dbReference>
<dbReference type="Gene3D" id="3.30.110.10">
    <property type="entry name" value="Translation initiation factor 3 (IF-3), C-terminal domain"/>
    <property type="match status" value="1"/>
</dbReference>
<keyword evidence="2" id="KW-0396">Initiation factor</keyword>
<dbReference type="Proteomes" id="UP001056012">
    <property type="component" value="Chromosome 4"/>
</dbReference>
<evidence type="ECO:0008006" key="6">
    <source>
        <dbReference type="Google" id="ProtNLM"/>
    </source>
</evidence>
<dbReference type="GO" id="GO:0005739">
    <property type="term" value="C:mitochondrion"/>
    <property type="evidence" value="ECO:0007669"/>
    <property type="project" value="TreeGrafter"/>
</dbReference>
<dbReference type="PANTHER" id="PTHR10938:SF0">
    <property type="entry name" value="TRANSLATION INITIATION FACTOR IF-3, MITOCHONDRIAL"/>
    <property type="match status" value="1"/>
</dbReference>
<accession>A0A9Q9DTK0</accession>
<evidence type="ECO:0000313" key="4">
    <source>
        <dbReference type="EMBL" id="USP78100.1"/>
    </source>
</evidence>
<comment type="similarity">
    <text evidence="1">Belongs to the IF-3 family.</text>
</comment>
<reference evidence="4" key="1">
    <citation type="submission" date="2021-12" db="EMBL/GenBank/DDBJ databases">
        <title>Curvularia clavata genome.</title>
        <authorList>
            <person name="Cao Y."/>
        </authorList>
    </citation>
    <scope>NUCLEOTIDE SEQUENCE</scope>
    <source>
        <strain evidence="4">Yc1106</strain>
    </source>
</reference>
<dbReference type="InterPro" id="IPR001288">
    <property type="entry name" value="Translation_initiation_fac_3"/>
</dbReference>
<gene>
    <name evidence="4" type="ORF">yc1106_05374</name>
</gene>
<dbReference type="GO" id="GO:0043022">
    <property type="term" value="F:ribosome binding"/>
    <property type="evidence" value="ECO:0007669"/>
    <property type="project" value="TreeGrafter"/>
</dbReference>
<dbReference type="OrthoDB" id="21573at2759"/>
<dbReference type="GO" id="GO:0003743">
    <property type="term" value="F:translation initiation factor activity"/>
    <property type="evidence" value="ECO:0007669"/>
    <property type="project" value="UniProtKB-KW"/>
</dbReference>
<keyword evidence="3" id="KW-0648">Protein biosynthesis</keyword>
<dbReference type="VEuPathDB" id="FungiDB:yc1106_05374"/>
<dbReference type="AlphaFoldDB" id="A0A9Q9DTK0"/>
<proteinExistence type="inferred from homology"/>
<keyword evidence="5" id="KW-1185">Reference proteome</keyword>
<dbReference type="PANTHER" id="PTHR10938">
    <property type="entry name" value="TRANSLATION INITIATION FACTOR IF-3"/>
    <property type="match status" value="1"/>
</dbReference>
<name>A0A9Q9DTK0_CURCL</name>
<evidence type="ECO:0000256" key="3">
    <source>
        <dbReference type="ARBA" id="ARBA00022917"/>
    </source>
</evidence>
<organism evidence="4 5">
    <name type="scientific">Curvularia clavata</name>
    <dbReference type="NCBI Taxonomy" id="95742"/>
    <lineage>
        <taxon>Eukaryota</taxon>
        <taxon>Fungi</taxon>
        <taxon>Dikarya</taxon>
        <taxon>Ascomycota</taxon>
        <taxon>Pezizomycotina</taxon>
        <taxon>Dothideomycetes</taxon>
        <taxon>Pleosporomycetidae</taxon>
        <taxon>Pleosporales</taxon>
        <taxon>Pleosporineae</taxon>
        <taxon>Pleosporaceae</taxon>
        <taxon>Curvularia</taxon>
    </lineage>
</organism>